<evidence type="ECO:0000313" key="2">
    <source>
        <dbReference type="EMBL" id="GAA4461220.1"/>
    </source>
</evidence>
<gene>
    <name evidence="2" type="ORF">GCM10023093_05510</name>
</gene>
<evidence type="ECO:0000256" key="1">
    <source>
        <dbReference type="SAM" id="Phobius"/>
    </source>
</evidence>
<evidence type="ECO:0000313" key="3">
    <source>
        <dbReference type="Proteomes" id="UP001500067"/>
    </source>
</evidence>
<comment type="caution">
    <text evidence="2">The sequence shown here is derived from an EMBL/GenBank/DDBJ whole genome shotgun (WGS) entry which is preliminary data.</text>
</comment>
<feature type="transmembrane region" description="Helical" evidence="1">
    <location>
        <begin position="43"/>
        <end position="64"/>
    </location>
</feature>
<keyword evidence="1" id="KW-0472">Membrane</keyword>
<keyword evidence="3" id="KW-1185">Reference proteome</keyword>
<organism evidence="2 3">
    <name type="scientific">Nemorincola caseinilytica</name>
    <dbReference type="NCBI Taxonomy" id="2054315"/>
    <lineage>
        <taxon>Bacteria</taxon>
        <taxon>Pseudomonadati</taxon>
        <taxon>Bacteroidota</taxon>
        <taxon>Chitinophagia</taxon>
        <taxon>Chitinophagales</taxon>
        <taxon>Chitinophagaceae</taxon>
        <taxon>Nemorincola</taxon>
    </lineage>
</organism>
<dbReference type="EMBL" id="BAABFA010000005">
    <property type="protein sequence ID" value="GAA4461220.1"/>
    <property type="molecule type" value="Genomic_DNA"/>
</dbReference>
<protein>
    <submittedName>
        <fullName evidence="2">Uncharacterized protein</fullName>
    </submittedName>
</protein>
<reference evidence="3" key="1">
    <citation type="journal article" date="2019" name="Int. J. Syst. Evol. Microbiol.">
        <title>The Global Catalogue of Microorganisms (GCM) 10K type strain sequencing project: providing services to taxonomists for standard genome sequencing and annotation.</title>
        <authorList>
            <consortium name="The Broad Institute Genomics Platform"/>
            <consortium name="The Broad Institute Genome Sequencing Center for Infectious Disease"/>
            <person name="Wu L."/>
            <person name="Ma J."/>
        </authorList>
    </citation>
    <scope>NUCLEOTIDE SEQUENCE [LARGE SCALE GENOMIC DNA]</scope>
    <source>
        <strain evidence="3">JCM 32105</strain>
    </source>
</reference>
<proteinExistence type="predicted"/>
<sequence>MKTPLDERMKEASLGELMPGFDKNAEWEALRAKLHPAPARKRAIWPMAAAIALLVAAGSMIWVMNHDNSTGSAVATTHRHDTPANWAQAGVIPDMPQRSANIRPEQRDRLIVSTVDRSTNNVTARPADPALQQQIQDGLRRTGEFVCNSTPCPIEICVTQMLRCSDQAPSTVTSCSVLDPDQARQMRIGTDKIVKRNCNVTVSEISLERVATGEMIVLNDHSSPSTAQDLFNCLTGDTKCSLLAGIFKTDCDNKHRPGSLKVESDAGNVILE</sequence>
<dbReference type="RefSeq" id="WP_345078190.1">
    <property type="nucleotide sequence ID" value="NZ_BAABFA010000005.1"/>
</dbReference>
<name>A0ABP8N7B8_9BACT</name>
<keyword evidence="1" id="KW-0812">Transmembrane</keyword>
<keyword evidence="1" id="KW-1133">Transmembrane helix</keyword>
<accession>A0ABP8N7B8</accession>
<dbReference type="Proteomes" id="UP001500067">
    <property type="component" value="Unassembled WGS sequence"/>
</dbReference>